<reference evidence="3" key="1">
    <citation type="submission" date="2022-07" db="EMBL/GenBank/DDBJ databases">
        <title>Phylogenomic reconstructions and comparative analyses of Kickxellomycotina fungi.</title>
        <authorList>
            <person name="Reynolds N.K."/>
            <person name="Stajich J.E."/>
            <person name="Barry K."/>
            <person name="Grigoriev I.V."/>
            <person name="Crous P."/>
            <person name="Smith M.E."/>
        </authorList>
    </citation>
    <scope>NUCLEOTIDE SEQUENCE</scope>
    <source>
        <strain evidence="3">BCRC 34381</strain>
    </source>
</reference>
<accession>A0A9W8D198</accession>
<evidence type="ECO:0000313" key="4">
    <source>
        <dbReference type="Proteomes" id="UP001143981"/>
    </source>
</evidence>
<feature type="chain" id="PRO_5040890566" evidence="2">
    <location>
        <begin position="21"/>
        <end position="504"/>
    </location>
</feature>
<feature type="compositionally biased region" description="Low complexity" evidence="1">
    <location>
        <begin position="133"/>
        <end position="150"/>
    </location>
</feature>
<evidence type="ECO:0000256" key="2">
    <source>
        <dbReference type="SAM" id="SignalP"/>
    </source>
</evidence>
<name>A0A9W8D198_9FUNG</name>
<gene>
    <name evidence="3" type="ORF">LPJ61_000800</name>
</gene>
<dbReference type="Proteomes" id="UP001143981">
    <property type="component" value="Unassembled WGS sequence"/>
</dbReference>
<feature type="region of interest" description="Disordered" evidence="1">
    <location>
        <begin position="350"/>
        <end position="380"/>
    </location>
</feature>
<feature type="signal peptide" evidence="2">
    <location>
        <begin position="1"/>
        <end position="20"/>
    </location>
</feature>
<keyword evidence="4" id="KW-1185">Reference proteome</keyword>
<dbReference type="EMBL" id="JANBOI010000048">
    <property type="protein sequence ID" value="KAJ1734950.1"/>
    <property type="molecule type" value="Genomic_DNA"/>
</dbReference>
<evidence type="ECO:0000256" key="1">
    <source>
        <dbReference type="SAM" id="MobiDB-lite"/>
    </source>
</evidence>
<keyword evidence="2" id="KW-0732">Signal</keyword>
<feature type="region of interest" description="Disordered" evidence="1">
    <location>
        <begin position="119"/>
        <end position="165"/>
    </location>
</feature>
<organism evidence="3 4">
    <name type="scientific">Coemansia biformis</name>
    <dbReference type="NCBI Taxonomy" id="1286918"/>
    <lineage>
        <taxon>Eukaryota</taxon>
        <taxon>Fungi</taxon>
        <taxon>Fungi incertae sedis</taxon>
        <taxon>Zoopagomycota</taxon>
        <taxon>Kickxellomycotina</taxon>
        <taxon>Kickxellomycetes</taxon>
        <taxon>Kickxellales</taxon>
        <taxon>Kickxellaceae</taxon>
        <taxon>Coemansia</taxon>
    </lineage>
</organism>
<comment type="caution">
    <text evidence="3">The sequence shown here is derived from an EMBL/GenBank/DDBJ whole genome shotgun (WGS) entry which is preliminary data.</text>
</comment>
<evidence type="ECO:0000313" key="3">
    <source>
        <dbReference type="EMBL" id="KAJ1734950.1"/>
    </source>
</evidence>
<dbReference type="AlphaFoldDB" id="A0A9W8D198"/>
<proteinExistence type="predicted"/>
<sequence length="504" mass="50762">MRLLCTFVALSEVLAHVALSSYVEVAPPVPIASTFPTAPAYIAYLPPIMPDLSAMPLPPPFTGTPAIPPAPALPPPAAPIQVPQFLISMDFVLPTSQPAAIKPMPEVDGTAEIAYPVGSESCPETPSSPPAVAPANPTAEAEQTVAATPCPETPAPSAPAPAPAPVEPIPAPPSLVPAPPEQVYPAPSAPVAPANPTPAVEQTAETVVIPGATPCPETPVPSMPAAPSPVPAPPEQVYPAPSAPVAPANPTPAVEQTAETVVIPETTPCPETPVPSVLAPAPVEPTPAPPSPVPVPPEQVYPAPSAPVAPVLPPAGSSVDSEHTYEEVQPPVATPCPEVTIAIEPIPEIPEPSSVDAASTALPEPSESAPATSTKFESDATATTMPAFTATPPPAVIPNPAAPQPELPSATDADTECAQVDYSTEVAGQTPTVTITSYVYEPCSAATVTVMETSYVAVYFSPLPLAPGPVIWTGVPAVPAVPAPTAESPPPVSVAPCASSWAML</sequence>
<protein>
    <submittedName>
        <fullName evidence="3">Uncharacterized protein</fullName>
    </submittedName>
</protein>
<feature type="compositionally biased region" description="Pro residues" evidence="1">
    <location>
        <begin position="151"/>
        <end position="165"/>
    </location>
</feature>